<dbReference type="InterPro" id="IPR000182">
    <property type="entry name" value="GNAT_dom"/>
</dbReference>
<reference evidence="4 5" key="1">
    <citation type="submission" date="2016-06" db="EMBL/GenBank/DDBJ databases">
        <title>First insights into the genetic diversity and population structure of in the Bacillus cereus group bacteria from diverse marine environments.</title>
        <authorList>
            <person name="Liu Y."/>
            <person name="Lai Q."/>
            <person name="Shao Z."/>
        </authorList>
    </citation>
    <scope>NUCLEOTIDE SEQUENCE [LARGE SCALE GENOMIC DNA]</scope>
    <source>
        <strain evidence="4 5">NH24A2</strain>
    </source>
</reference>
<dbReference type="Pfam" id="PF00583">
    <property type="entry name" value="Acetyltransf_1"/>
    <property type="match status" value="1"/>
</dbReference>
<dbReference type="EMBL" id="MAOI01000075">
    <property type="protein sequence ID" value="OJD78650.1"/>
    <property type="molecule type" value="Genomic_DNA"/>
</dbReference>
<dbReference type="InterPro" id="IPR016181">
    <property type="entry name" value="Acyl_CoA_acyltransferase"/>
</dbReference>
<dbReference type="PROSITE" id="PS51186">
    <property type="entry name" value="GNAT"/>
    <property type="match status" value="1"/>
</dbReference>
<sequence length="153" mass="17447">MIQKLIVNSYDTATSILKIQIPAYEIEAKYINSTAIPRLYDTVTDIQNCDETFYGYFYEDLLTGFISFKIDEDVVDIHRLVVSPDHFHKGIATKLLLHIFDMFSSSETYIVQTGKANTPAIALYKKHGFIEVIDTTLPDGMILTQLKKTENTK</sequence>
<dbReference type="AlphaFoldDB" id="A0A1J9UPF2"/>
<evidence type="ECO:0000256" key="2">
    <source>
        <dbReference type="ARBA" id="ARBA00023315"/>
    </source>
</evidence>
<dbReference type="CDD" id="cd04301">
    <property type="entry name" value="NAT_SF"/>
    <property type="match status" value="1"/>
</dbReference>
<dbReference type="SUPFAM" id="SSF55729">
    <property type="entry name" value="Acyl-CoA N-acyltransferases (Nat)"/>
    <property type="match status" value="1"/>
</dbReference>
<evidence type="ECO:0000259" key="3">
    <source>
        <dbReference type="PROSITE" id="PS51186"/>
    </source>
</evidence>
<feature type="domain" description="N-acetyltransferase" evidence="3">
    <location>
        <begin position="10"/>
        <end position="149"/>
    </location>
</feature>
<comment type="caution">
    <text evidence="4">The sequence shown here is derived from an EMBL/GenBank/DDBJ whole genome shotgun (WGS) entry which is preliminary data.</text>
</comment>
<dbReference type="RefSeq" id="WP_071719057.1">
    <property type="nucleotide sequence ID" value="NZ_CBCSHB010000006.1"/>
</dbReference>
<proteinExistence type="predicted"/>
<dbReference type="GO" id="GO:0016747">
    <property type="term" value="F:acyltransferase activity, transferring groups other than amino-acyl groups"/>
    <property type="evidence" value="ECO:0007669"/>
    <property type="project" value="InterPro"/>
</dbReference>
<evidence type="ECO:0000313" key="5">
    <source>
        <dbReference type="Proteomes" id="UP000182788"/>
    </source>
</evidence>
<protein>
    <submittedName>
        <fullName evidence="4">Acetyltransferase</fullName>
    </submittedName>
</protein>
<organism evidence="4 5">
    <name type="scientific">Bacillus paramycoides</name>
    <dbReference type="NCBI Taxonomy" id="2026194"/>
    <lineage>
        <taxon>Bacteria</taxon>
        <taxon>Bacillati</taxon>
        <taxon>Bacillota</taxon>
        <taxon>Bacilli</taxon>
        <taxon>Bacillales</taxon>
        <taxon>Bacillaceae</taxon>
        <taxon>Bacillus</taxon>
        <taxon>Bacillus cereus group</taxon>
    </lineage>
</organism>
<evidence type="ECO:0000313" key="4">
    <source>
        <dbReference type="EMBL" id="OJD78650.1"/>
    </source>
</evidence>
<accession>A0A1J9UPF2</accession>
<dbReference type="PANTHER" id="PTHR43800">
    <property type="entry name" value="PEPTIDYL-LYSINE N-ACETYLTRANSFERASE YJAB"/>
    <property type="match status" value="1"/>
</dbReference>
<keyword evidence="2" id="KW-0012">Acyltransferase</keyword>
<dbReference type="PANTHER" id="PTHR43800:SF1">
    <property type="entry name" value="PEPTIDYL-LYSINE N-ACETYLTRANSFERASE YJAB"/>
    <property type="match status" value="1"/>
</dbReference>
<evidence type="ECO:0000256" key="1">
    <source>
        <dbReference type="ARBA" id="ARBA00022679"/>
    </source>
</evidence>
<dbReference type="Proteomes" id="UP000182788">
    <property type="component" value="Unassembled WGS sequence"/>
</dbReference>
<name>A0A1J9UPF2_9BACI</name>
<dbReference type="Gene3D" id="3.40.630.30">
    <property type="match status" value="1"/>
</dbReference>
<gene>
    <name evidence="4" type="ORF">BAU28_14680</name>
</gene>
<dbReference type="GeneID" id="87592796"/>
<keyword evidence="1 4" id="KW-0808">Transferase</keyword>